<feature type="non-terminal residue" evidence="1">
    <location>
        <position position="213"/>
    </location>
</feature>
<evidence type="ECO:0000313" key="1">
    <source>
        <dbReference type="EMBL" id="KAK3072742.1"/>
    </source>
</evidence>
<sequence>MSTSDAETPVPFSEQPWLLGLPSPYYNDSHRRWQQACRKWLKPNLIDHAMEWEEAGDVPAEVFDKFCAANMLVPNLPAPLPVAELKAAGIHDILGLKIEDYDYTHFAIYVNEMKRSGLGGPGSSLTAGFAYGVPPIIKYGSQQLKDRFLPILLKGEKRSCLAITEPSAGSDVANISTTAKKSDDGKYYIVNGTKKWITNGIWSHYTTMAVRTG</sequence>
<accession>A0ACC3DH81</accession>
<dbReference type="EMBL" id="JAWDJW010004694">
    <property type="protein sequence ID" value="KAK3072742.1"/>
    <property type="molecule type" value="Genomic_DNA"/>
</dbReference>
<protein>
    <submittedName>
        <fullName evidence="1">Uncharacterized protein</fullName>
    </submittedName>
</protein>
<keyword evidence="2" id="KW-1185">Reference proteome</keyword>
<organism evidence="1 2">
    <name type="scientific">Coniosporium uncinatum</name>
    <dbReference type="NCBI Taxonomy" id="93489"/>
    <lineage>
        <taxon>Eukaryota</taxon>
        <taxon>Fungi</taxon>
        <taxon>Dikarya</taxon>
        <taxon>Ascomycota</taxon>
        <taxon>Pezizomycotina</taxon>
        <taxon>Dothideomycetes</taxon>
        <taxon>Dothideomycetes incertae sedis</taxon>
        <taxon>Coniosporium</taxon>
    </lineage>
</organism>
<comment type="caution">
    <text evidence="1">The sequence shown here is derived from an EMBL/GenBank/DDBJ whole genome shotgun (WGS) entry which is preliminary data.</text>
</comment>
<dbReference type="Proteomes" id="UP001186974">
    <property type="component" value="Unassembled WGS sequence"/>
</dbReference>
<gene>
    <name evidence="1" type="ORF">LTS18_014573</name>
</gene>
<evidence type="ECO:0000313" key="2">
    <source>
        <dbReference type="Proteomes" id="UP001186974"/>
    </source>
</evidence>
<reference evidence="1" key="1">
    <citation type="submission" date="2024-09" db="EMBL/GenBank/DDBJ databases">
        <title>Black Yeasts Isolated from many extreme environments.</title>
        <authorList>
            <person name="Coleine C."/>
            <person name="Stajich J.E."/>
            <person name="Selbmann L."/>
        </authorList>
    </citation>
    <scope>NUCLEOTIDE SEQUENCE</scope>
    <source>
        <strain evidence="1">CCFEE 5737</strain>
    </source>
</reference>
<name>A0ACC3DH81_9PEZI</name>
<proteinExistence type="predicted"/>